<dbReference type="EMBL" id="JAZDWU010000004">
    <property type="protein sequence ID" value="KAL0005468.1"/>
    <property type="molecule type" value="Genomic_DNA"/>
</dbReference>
<comment type="caution">
    <text evidence="2">The sequence shown here is derived from an EMBL/GenBank/DDBJ whole genome shotgun (WGS) entry which is preliminary data.</text>
</comment>
<dbReference type="AlphaFoldDB" id="A0AAW2D734"/>
<proteinExistence type="predicted"/>
<evidence type="ECO:0000256" key="1">
    <source>
        <dbReference type="SAM" id="MobiDB-lite"/>
    </source>
</evidence>
<protein>
    <submittedName>
        <fullName evidence="2">Uncharacterized protein</fullName>
    </submittedName>
</protein>
<evidence type="ECO:0000313" key="3">
    <source>
        <dbReference type="Proteomes" id="UP001459277"/>
    </source>
</evidence>
<dbReference type="Proteomes" id="UP001459277">
    <property type="component" value="Unassembled WGS sequence"/>
</dbReference>
<name>A0AAW2D734_9ROSI</name>
<accession>A0AAW2D734</accession>
<keyword evidence="3" id="KW-1185">Reference proteome</keyword>
<sequence>MVEPYLSKRLDVYMLNLKIAGRKKQMEARKAAVATQQSRGSLVPLKKAGQRRKPMGDGGYPTKKPSNQVDCWDQVETIQKTLGPLRHGKGKGLMTSYGPNVNPPIPLLVKNKEYTMGRAQSFVENEDLEEFSEDETEPLAMQSKTPLLFQALVRMRALKLRCDSKEVDVDRLRAHRATDAKRIVQFKEAVRTLNAKLKA</sequence>
<organism evidence="2 3">
    <name type="scientific">Lithocarpus litseifolius</name>
    <dbReference type="NCBI Taxonomy" id="425828"/>
    <lineage>
        <taxon>Eukaryota</taxon>
        <taxon>Viridiplantae</taxon>
        <taxon>Streptophyta</taxon>
        <taxon>Embryophyta</taxon>
        <taxon>Tracheophyta</taxon>
        <taxon>Spermatophyta</taxon>
        <taxon>Magnoliopsida</taxon>
        <taxon>eudicotyledons</taxon>
        <taxon>Gunneridae</taxon>
        <taxon>Pentapetalae</taxon>
        <taxon>rosids</taxon>
        <taxon>fabids</taxon>
        <taxon>Fagales</taxon>
        <taxon>Fagaceae</taxon>
        <taxon>Lithocarpus</taxon>
    </lineage>
</organism>
<reference evidence="2 3" key="1">
    <citation type="submission" date="2024-01" db="EMBL/GenBank/DDBJ databases">
        <title>A telomere-to-telomere, gap-free genome of sweet tea (Lithocarpus litseifolius).</title>
        <authorList>
            <person name="Zhou J."/>
        </authorList>
    </citation>
    <scope>NUCLEOTIDE SEQUENCE [LARGE SCALE GENOMIC DNA]</scope>
    <source>
        <strain evidence="2">Zhou-2022a</strain>
        <tissue evidence="2">Leaf</tissue>
    </source>
</reference>
<gene>
    <name evidence="2" type="ORF">SO802_013029</name>
</gene>
<evidence type="ECO:0000313" key="2">
    <source>
        <dbReference type="EMBL" id="KAL0005468.1"/>
    </source>
</evidence>
<feature type="region of interest" description="Disordered" evidence="1">
    <location>
        <begin position="47"/>
        <end position="66"/>
    </location>
</feature>